<accession>A0AAE0YC89</accession>
<keyword evidence="2" id="KW-1185">Reference proteome</keyword>
<comment type="caution">
    <text evidence="1">The sequence shown here is derived from an EMBL/GenBank/DDBJ whole genome shotgun (WGS) entry which is preliminary data.</text>
</comment>
<protein>
    <submittedName>
        <fullName evidence="1">Uncharacterized protein</fullName>
    </submittedName>
</protein>
<dbReference type="Proteomes" id="UP001283361">
    <property type="component" value="Unassembled WGS sequence"/>
</dbReference>
<proteinExistence type="predicted"/>
<dbReference type="AlphaFoldDB" id="A0AAE0YC89"/>
<evidence type="ECO:0000313" key="2">
    <source>
        <dbReference type="Proteomes" id="UP001283361"/>
    </source>
</evidence>
<organism evidence="1 2">
    <name type="scientific">Elysia crispata</name>
    <name type="common">lettuce slug</name>
    <dbReference type="NCBI Taxonomy" id="231223"/>
    <lineage>
        <taxon>Eukaryota</taxon>
        <taxon>Metazoa</taxon>
        <taxon>Spiralia</taxon>
        <taxon>Lophotrochozoa</taxon>
        <taxon>Mollusca</taxon>
        <taxon>Gastropoda</taxon>
        <taxon>Heterobranchia</taxon>
        <taxon>Euthyneura</taxon>
        <taxon>Panpulmonata</taxon>
        <taxon>Sacoglossa</taxon>
        <taxon>Placobranchoidea</taxon>
        <taxon>Plakobranchidae</taxon>
        <taxon>Elysia</taxon>
    </lineage>
</organism>
<sequence length="93" mass="10671">MDMDDVISQTTPLRLENSTPCLDCSYRRKQPCTNNNPSSNSEYKKLSAQCSNFTIFILVRPRDGLETDFVTSSSVHEQRALIFHQKKAATWKE</sequence>
<name>A0AAE0YC89_9GAST</name>
<gene>
    <name evidence="1" type="ORF">RRG08_004306</name>
</gene>
<evidence type="ECO:0000313" key="1">
    <source>
        <dbReference type="EMBL" id="KAK3740370.1"/>
    </source>
</evidence>
<reference evidence="1" key="1">
    <citation type="journal article" date="2023" name="G3 (Bethesda)">
        <title>A reference genome for the long-term kleptoplast-retaining sea slug Elysia crispata morphotype clarki.</title>
        <authorList>
            <person name="Eastman K.E."/>
            <person name="Pendleton A.L."/>
            <person name="Shaikh M.A."/>
            <person name="Suttiyut T."/>
            <person name="Ogas R."/>
            <person name="Tomko P."/>
            <person name="Gavelis G."/>
            <person name="Widhalm J.R."/>
            <person name="Wisecaver J.H."/>
        </authorList>
    </citation>
    <scope>NUCLEOTIDE SEQUENCE</scope>
    <source>
        <strain evidence="1">ECLA1</strain>
    </source>
</reference>
<dbReference type="EMBL" id="JAWDGP010006471">
    <property type="protein sequence ID" value="KAK3740370.1"/>
    <property type="molecule type" value="Genomic_DNA"/>
</dbReference>